<feature type="compositionally biased region" description="Acidic residues" evidence="4">
    <location>
        <begin position="231"/>
        <end position="276"/>
    </location>
</feature>
<evidence type="ECO:0000256" key="4">
    <source>
        <dbReference type="SAM" id="MobiDB-lite"/>
    </source>
</evidence>
<evidence type="ECO:0000256" key="3">
    <source>
        <dbReference type="ARBA" id="ARBA00025777"/>
    </source>
</evidence>
<keyword evidence="2" id="KW-0677">Repeat</keyword>
<name>A0AAV9Y1G5_9CRYT</name>
<dbReference type="GO" id="GO:0005634">
    <property type="term" value="C:nucleus"/>
    <property type="evidence" value="ECO:0007669"/>
    <property type="project" value="TreeGrafter"/>
</dbReference>
<comment type="similarity">
    <text evidence="3">Belongs to the ANP32 family.</text>
</comment>
<dbReference type="InterPro" id="IPR045081">
    <property type="entry name" value="AN32"/>
</dbReference>
<dbReference type="PANTHER" id="PTHR11375">
    <property type="entry name" value="ACIDIC LEUCINE-RICH NUCLEAR PHOSPHOPROTEIN 32"/>
    <property type="match status" value="1"/>
</dbReference>
<feature type="compositionally biased region" description="Acidic residues" evidence="4">
    <location>
        <begin position="208"/>
        <end position="223"/>
    </location>
</feature>
<sequence>MEVSIRNRLRKQDLVLPDEEVPDSQNSNINSVEYSEVKELVLDGVKLRELSQEDSEFLGRFSNLQHLSLNATGLQKLDNFPQLENLRVLELQDNHISGGLDVLLNYKNLRCLLLGGNKIRDFTELCLLKELPNLETLSILLNPIAENNPDSYRSIVFETIPNLVVLDEMDKDGKEVEDYGYDEDEVEVLDDDTIGGEEIETGHSDAQEISDDNDDEEDEDDDGVDLKEFYENDFDEEDDEDEVDFEPGDADLDDELDDFEGECDDDEEDDEEDETETNLKKQKIEVSDEDDS</sequence>
<feature type="region of interest" description="Disordered" evidence="4">
    <location>
        <begin position="189"/>
        <end position="292"/>
    </location>
</feature>
<dbReference type="PROSITE" id="PS51450">
    <property type="entry name" value="LRR"/>
    <property type="match status" value="1"/>
</dbReference>
<keyword evidence="1" id="KW-0433">Leucine-rich repeat</keyword>
<reference evidence="5 6" key="1">
    <citation type="submission" date="2023-10" db="EMBL/GenBank/DDBJ databases">
        <title>Comparative genomics analysis reveals potential genetic determinants of host preference in Cryptosporidium xiaoi.</title>
        <authorList>
            <person name="Xiao L."/>
            <person name="Li J."/>
        </authorList>
    </citation>
    <scope>NUCLEOTIDE SEQUENCE [LARGE SCALE GENOMIC DNA]</scope>
    <source>
        <strain evidence="5 6">52996</strain>
    </source>
</reference>
<dbReference type="SUPFAM" id="SSF52058">
    <property type="entry name" value="L domain-like"/>
    <property type="match status" value="1"/>
</dbReference>
<proteinExistence type="inferred from homology"/>
<dbReference type="PANTHER" id="PTHR11375:SF0">
    <property type="entry name" value="ACIDIC LEUCINE-RICH NUCLEAR PHOSPHOPROTEIN 32 FAMILY MEMBER A"/>
    <property type="match status" value="1"/>
</dbReference>
<dbReference type="Gene3D" id="3.80.10.10">
    <property type="entry name" value="Ribonuclease Inhibitor"/>
    <property type="match status" value="1"/>
</dbReference>
<dbReference type="InterPro" id="IPR001611">
    <property type="entry name" value="Leu-rich_rpt"/>
</dbReference>
<evidence type="ECO:0000313" key="5">
    <source>
        <dbReference type="EMBL" id="KAK6590290.1"/>
    </source>
</evidence>
<organism evidence="5 6">
    <name type="scientific">Cryptosporidium xiaoi</name>
    <dbReference type="NCBI Taxonomy" id="659607"/>
    <lineage>
        <taxon>Eukaryota</taxon>
        <taxon>Sar</taxon>
        <taxon>Alveolata</taxon>
        <taxon>Apicomplexa</taxon>
        <taxon>Conoidasida</taxon>
        <taxon>Coccidia</taxon>
        <taxon>Eucoccidiorida</taxon>
        <taxon>Eimeriorina</taxon>
        <taxon>Cryptosporidiidae</taxon>
        <taxon>Cryptosporidium</taxon>
    </lineage>
</organism>
<evidence type="ECO:0000313" key="6">
    <source>
        <dbReference type="Proteomes" id="UP001311799"/>
    </source>
</evidence>
<keyword evidence="6" id="KW-1185">Reference proteome</keyword>
<feature type="compositionally biased region" description="Basic and acidic residues" evidence="4">
    <location>
        <begin position="277"/>
        <end position="286"/>
    </location>
</feature>
<gene>
    <name evidence="5" type="ORF">RS030_162503</name>
</gene>
<dbReference type="InterPro" id="IPR032675">
    <property type="entry name" value="LRR_dom_sf"/>
</dbReference>
<evidence type="ECO:0000256" key="1">
    <source>
        <dbReference type="ARBA" id="ARBA00022614"/>
    </source>
</evidence>
<dbReference type="GO" id="GO:0042393">
    <property type="term" value="F:histone binding"/>
    <property type="evidence" value="ECO:0007669"/>
    <property type="project" value="TreeGrafter"/>
</dbReference>
<comment type="caution">
    <text evidence="5">The sequence shown here is derived from an EMBL/GenBank/DDBJ whole genome shotgun (WGS) entry which is preliminary data.</text>
</comment>
<dbReference type="EMBL" id="JAWDEY010000007">
    <property type="protein sequence ID" value="KAK6590290.1"/>
    <property type="molecule type" value="Genomic_DNA"/>
</dbReference>
<protein>
    <submittedName>
        <fullName evidence="5">U2 snrnp-specific A</fullName>
    </submittedName>
</protein>
<dbReference type="Proteomes" id="UP001311799">
    <property type="component" value="Unassembled WGS sequence"/>
</dbReference>
<dbReference type="Pfam" id="PF14580">
    <property type="entry name" value="LRR_9"/>
    <property type="match status" value="1"/>
</dbReference>
<accession>A0AAV9Y1G5</accession>
<evidence type="ECO:0000256" key="2">
    <source>
        <dbReference type="ARBA" id="ARBA00022737"/>
    </source>
</evidence>
<feature type="compositionally biased region" description="Acidic residues" evidence="4">
    <location>
        <begin position="189"/>
        <end position="199"/>
    </location>
</feature>
<dbReference type="AlphaFoldDB" id="A0AAV9Y1G5"/>